<keyword evidence="10" id="KW-1185">Reference proteome</keyword>
<keyword evidence="7" id="KW-0413">Isomerase</keyword>
<dbReference type="SUPFAM" id="SSF48600">
    <property type="entry name" value="Chorismate mutase II"/>
    <property type="match status" value="1"/>
</dbReference>
<evidence type="ECO:0000256" key="5">
    <source>
        <dbReference type="ARBA" id="ARBA00022605"/>
    </source>
</evidence>
<evidence type="ECO:0000256" key="7">
    <source>
        <dbReference type="ARBA" id="ARBA00023235"/>
    </source>
</evidence>
<keyword evidence="4" id="KW-0963">Cytoplasm</keyword>
<dbReference type="GO" id="GO:0046417">
    <property type="term" value="P:chorismate metabolic process"/>
    <property type="evidence" value="ECO:0007669"/>
    <property type="project" value="InterPro"/>
</dbReference>
<comment type="pathway">
    <text evidence="2">Metabolic intermediate biosynthesis; prephenate biosynthesis; prephenate from chorismate: step 1/1.</text>
</comment>
<evidence type="ECO:0000259" key="8">
    <source>
        <dbReference type="Pfam" id="PF01817"/>
    </source>
</evidence>
<organism evidence="9 10">
    <name type="scientific">Chondrus crispus</name>
    <name type="common">Carrageen Irish moss</name>
    <name type="synonym">Polymorpha crispa</name>
    <dbReference type="NCBI Taxonomy" id="2769"/>
    <lineage>
        <taxon>Eukaryota</taxon>
        <taxon>Rhodophyta</taxon>
        <taxon>Florideophyceae</taxon>
        <taxon>Rhodymeniophycidae</taxon>
        <taxon>Gigartinales</taxon>
        <taxon>Gigartinaceae</taxon>
        <taxon>Chondrus</taxon>
    </lineage>
</organism>
<evidence type="ECO:0000256" key="2">
    <source>
        <dbReference type="ARBA" id="ARBA00004817"/>
    </source>
</evidence>
<dbReference type="PANTHER" id="PTHR21145">
    <property type="entry name" value="CHORISMATE MUTASE"/>
    <property type="match status" value="1"/>
</dbReference>
<dbReference type="UniPathway" id="UPA00120">
    <property type="reaction ID" value="UER00203"/>
</dbReference>
<dbReference type="Gramene" id="CDF35500">
    <property type="protein sequence ID" value="CDF35500"/>
    <property type="gene ID" value="CHC_T00003833001"/>
</dbReference>
<dbReference type="RefSeq" id="XP_005715319.1">
    <property type="nucleotide sequence ID" value="XM_005715262.1"/>
</dbReference>
<keyword evidence="5" id="KW-0028">Amino-acid biosynthesis</keyword>
<dbReference type="GO" id="GO:0005737">
    <property type="term" value="C:cytoplasm"/>
    <property type="evidence" value="ECO:0007669"/>
    <property type="project" value="UniProtKB-SubCell"/>
</dbReference>
<dbReference type="GeneID" id="17323036"/>
<dbReference type="PhylomeDB" id="R7QDL4"/>
<dbReference type="STRING" id="2769.R7QDL4"/>
<feature type="domain" description="Chorismate mutase" evidence="8">
    <location>
        <begin position="138"/>
        <end position="245"/>
    </location>
</feature>
<dbReference type="PANTHER" id="PTHR21145:SF12">
    <property type="entry name" value="CHORISMATE MUTASE"/>
    <property type="match status" value="1"/>
</dbReference>
<dbReference type="KEGG" id="ccp:CHC_T00003833001"/>
<evidence type="ECO:0000256" key="1">
    <source>
        <dbReference type="ARBA" id="ARBA00004496"/>
    </source>
</evidence>
<evidence type="ECO:0000313" key="10">
    <source>
        <dbReference type="Proteomes" id="UP000012073"/>
    </source>
</evidence>
<dbReference type="AlphaFoldDB" id="R7QDL4"/>
<dbReference type="OMA" id="FLDWALM"/>
<dbReference type="EC" id="5.4.99.5" evidence="3"/>
<dbReference type="OrthoDB" id="191918at2759"/>
<name>R7QDL4_CHOCR</name>
<dbReference type="GO" id="GO:0009073">
    <property type="term" value="P:aromatic amino acid family biosynthetic process"/>
    <property type="evidence" value="ECO:0007669"/>
    <property type="project" value="UniProtKB-KW"/>
</dbReference>
<dbReference type="NCBIfam" id="TIGR01802">
    <property type="entry name" value="CM_pl-yst"/>
    <property type="match status" value="1"/>
</dbReference>
<dbReference type="Pfam" id="PF01817">
    <property type="entry name" value="CM_2"/>
    <property type="match status" value="1"/>
</dbReference>
<protein>
    <recommendedName>
        <fullName evidence="3">chorismate mutase</fullName>
        <ecNumber evidence="3">5.4.99.5</ecNumber>
    </recommendedName>
</protein>
<dbReference type="InterPro" id="IPR036263">
    <property type="entry name" value="Chorismate_II_sf"/>
</dbReference>
<evidence type="ECO:0000256" key="6">
    <source>
        <dbReference type="ARBA" id="ARBA00023141"/>
    </source>
</evidence>
<sequence>MPDGKVFTPNPSTNDVCSLEPSTLDLRAELGDAHDMFKRNPIIYTPGKFDLPDDCDGTFSQHLLYELEKVHARVRRYTSPDEHPFAPESILPKPILGNLEYPQTLRINNINVNSMIEDTYRTSILPEICEEGDDQNYGSSATCDVACLQALSKRIHYGKFIAEAKCQESESKYRELARKEDKDGIWKLLSNLAVEKVLLKRVENKARSYGLDITVNGPKEVYKVNPVKIAEIYSDFIIPLTKEVEVDYILQRYIGNNSTN</sequence>
<comment type="subcellular location">
    <subcellularLocation>
        <location evidence="1">Cytoplasm</location>
    </subcellularLocation>
</comment>
<proteinExistence type="predicted"/>
<gene>
    <name evidence="9" type="ORF">CHC_T00003833001</name>
</gene>
<dbReference type="PROSITE" id="PS51169">
    <property type="entry name" value="CHORISMATE_MUT_3"/>
    <property type="match status" value="1"/>
</dbReference>
<dbReference type="Gene3D" id="1.10.590.10">
    <property type="entry name" value="Chorismate mutase, AroQ class superfamily, eukaryotic"/>
    <property type="match status" value="1"/>
</dbReference>
<dbReference type="Proteomes" id="UP000012073">
    <property type="component" value="Unassembled WGS sequence"/>
</dbReference>
<evidence type="ECO:0000313" key="9">
    <source>
        <dbReference type="EMBL" id="CDF35500.1"/>
    </source>
</evidence>
<dbReference type="GO" id="GO:0008652">
    <property type="term" value="P:amino acid biosynthetic process"/>
    <property type="evidence" value="ECO:0007669"/>
    <property type="project" value="UniProtKB-KW"/>
</dbReference>
<accession>R7QDL4</accession>
<dbReference type="InterPro" id="IPR008238">
    <property type="entry name" value="Chorismate_mutase_AroQ_euk"/>
</dbReference>
<keyword evidence="6" id="KW-0057">Aromatic amino acid biosynthesis</keyword>
<dbReference type="InterPro" id="IPR037039">
    <property type="entry name" value="CM_AroQ_sf_eucaryotic"/>
</dbReference>
<evidence type="ECO:0000256" key="3">
    <source>
        <dbReference type="ARBA" id="ARBA00012404"/>
    </source>
</evidence>
<dbReference type="GO" id="GO:0004106">
    <property type="term" value="F:chorismate mutase activity"/>
    <property type="evidence" value="ECO:0007669"/>
    <property type="project" value="UniProtKB-EC"/>
</dbReference>
<evidence type="ECO:0000256" key="4">
    <source>
        <dbReference type="ARBA" id="ARBA00022490"/>
    </source>
</evidence>
<dbReference type="EMBL" id="HG001733">
    <property type="protein sequence ID" value="CDF35500.1"/>
    <property type="molecule type" value="Genomic_DNA"/>
</dbReference>
<reference evidence="10" key="1">
    <citation type="journal article" date="2013" name="Proc. Natl. Acad. Sci. U.S.A.">
        <title>Genome structure and metabolic features in the red seaweed Chondrus crispus shed light on evolution of the Archaeplastida.</title>
        <authorList>
            <person name="Collen J."/>
            <person name="Porcel B."/>
            <person name="Carre W."/>
            <person name="Ball S.G."/>
            <person name="Chaparro C."/>
            <person name="Tonon T."/>
            <person name="Barbeyron T."/>
            <person name="Michel G."/>
            <person name="Noel B."/>
            <person name="Valentin K."/>
            <person name="Elias M."/>
            <person name="Artiguenave F."/>
            <person name="Arun A."/>
            <person name="Aury J.M."/>
            <person name="Barbosa-Neto J.F."/>
            <person name="Bothwell J.H."/>
            <person name="Bouget F.Y."/>
            <person name="Brillet L."/>
            <person name="Cabello-Hurtado F."/>
            <person name="Capella-Gutierrez S."/>
            <person name="Charrier B."/>
            <person name="Cladiere L."/>
            <person name="Cock J.M."/>
            <person name="Coelho S.M."/>
            <person name="Colleoni C."/>
            <person name="Czjzek M."/>
            <person name="Da Silva C."/>
            <person name="Delage L."/>
            <person name="Denoeud F."/>
            <person name="Deschamps P."/>
            <person name="Dittami S.M."/>
            <person name="Gabaldon T."/>
            <person name="Gachon C.M."/>
            <person name="Groisillier A."/>
            <person name="Herve C."/>
            <person name="Jabbari K."/>
            <person name="Katinka M."/>
            <person name="Kloareg B."/>
            <person name="Kowalczyk N."/>
            <person name="Labadie K."/>
            <person name="Leblanc C."/>
            <person name="Lopez P.J."/>
            <person name="McLachlan D.H."/>
            <person name="Meslet-Cladiere L."/>
            <person name="Moustafa A."/>
            <person name="Nehr Z."/>
            <person name="Nyvall Collen P."/>
            <person name="Panaud O."/>
            <person name="Partensky F."/>
            <person name="Poulain J."/>
            <person name="Rensing S.A."/>
            <person name="Rousvoal S."/>
            <person name="Samson G."/>
            <person name="Symeonidi A."/>
            <person name="Weissenbach J."/>
            <person name="Zambounis A."/>
            <person name="Wincker P."/>
            <person name="Boyen C."/>
        </authorList>
    </citation>
    <scope>NUCLEOTIDE SEQUENCE [LARGE SCALE GENOMIC DNA]</scope>
    <source>
        <strain evidence="10">cv. Stackhouse</strain>
    </source>
</reference>
<dbReference type="InterPro" id="IPR002701">
    <property type="entry name" value="CM_II_prokaryot"/>
</dbReference>